<dbReference type="PANTHER" id="PTHR35272:SF3">
    <property type="entry name" value="THIOL:DISULFIDE INTERCHANGE PROTEIN DSBC"/>
    <property type="match status" value="1"/>
</dbReference>
<dbReference type="InterPro" id="IPR012336">
    <property type="entry name" value="Thioredoxin-like_fold"/>
</dbReference>
<dbReference type="InterPro" id="IPR036249">
    <property type="entry name" value="Thioredoxin-like_sf"/>
</dbReference>
<dbReference type="RefSeq" id="WP_090631525.1">
    <property type="nucleotide sequence ID" value="NZ_FOCP01000011.1"/>
</dbReference>
<dbReference type="InterPro" id="IPR051470">
    <property type="entry name" value="Thiol:disulfide_interchange"/>
</dbReference>
<evidence type="ECO:0000256" key="1">
    <source>
        <dbReference type="ARBA" id="ARBA00004418"/>
    </source>
</evidence>
<dbReference type="STRING" id="917.SAMN05216326_11334"/>
<comment type="subcellular location">
    <subcellularLocation>
        <location evidence="1 7">Periplasm</location>
    </subcellularLocation>
</comment>
<gene>
    <name evidence="10" type="ORF">SAMN05216325_1119</name>
</gene>
<evidence type="ECO:0000256" key="6">
    <source>
        <dbReference type="ARBA" id="ARBA00023284"/>
    </source>
</evidence>
<keyword evidence="5" id="KW-1015">Disulfide bond</keyword>
<evidence type="ECO:0000256" key="3">
    <source>
        <dbReference type="ARBA" id="ARBA00022729"/>
    </source>
</evidence>
<dbReference type="EMBL" id="FOCP01000011">
    <property type="protein sequence ID" value="SEN24119.1"/>
    <property type="molecule type" value="Genomic_DNA"/>
</dbReference>
<organism evidence="10 11">
    <name type="scientific">Nitrosomonas marina</name>
    <dbReference type="NCBI Taxonomy" id="917"/>
    <lineage>
        <taxon>Bacteria</taxon>
        <taxon>Pseudomonadati</taxon>
        <taxon>Pseudomonadota</taxon>
        <taxon>Betaproteobacteria</taxon>
        <taxon>Nitrosomonadales</taxon>
        <taxon>Nitrosomonadaceae</taxon>
        <taxon>Nitrosomonas</taxon>
    </lineage>
</organism>
<accession>A0A1H8EXD2</accession>
<dbReference type="InterPro" id="IPR009094">
    <property type="entry name" value="DiS-bond_isomerase_DsbC/G_N_sf"/>
</dbReference>
<comment type="similarity">
    <text evidence="2 7">Belongs to the thioredoxin family. DsbC subfamily.</text>
</comment>
<dbReference type="PROSITE" id="PS00194">
    <property type="entry name" value="THIOREDOXIN_1"/>
    <property type="match status" value="1"/>
</dbReference>
<keyword evidence="4 7" id="KW-0574">Periplasm</keyword>
<sequence length="244" mass="27407">MVMHAALLKQFVLILLICFFYSPALADEDTVRKALAPHFPGAKIESLRKTPYLGLYEALVGGELFYTDEKAEYFFFGHIVDTKTRTSVTNERLQEIKAARRIPLDTLPLEFAIKIVKGNGERRLAVFTDPNCPYCKQLEKELLNITDVTIYTLLYPVLRGSMELSTSIWCAQDQIKAWDDFMLRGIKPKDKDCETPLPTLVRSGQENRVTGTPTLIFADGSIVGGMIPAEAIEERLQSAATADR</sequence>
<dbReference type="SUPFAM" id="SSF52833">
    <property type="entry name" value="Thioredoxin-like"/>
    <property type="match status" value="1"/>
</dbReference>
<dbReference type="Pfam" id="PF10411">
    <property type="entry name" value="DsbC_N"/>
    <property type="match status" value="1"/>
</dbReference>
<dbReference type="CDD" id="cd03020">
    <property type="entry name" value="DsbA_DsbC_DsbG"/>
    <property type="match status" value="1"/>
</dbReference>
<evidence type="ECO:0000256" key="4">
    <source>
        <dbReference type="ARBA" id="ARBA00022764"/>
    </source>
</evidence>
<dbReference type="AlphaFoldDB" id="A0A1H8EXD2"/>
<dbReference type="InterPro" id="IPR033954">
    <property type="entry name" value="DiS-bond_Isoase_DsbC/G"/>
</dbReference>
<dbReference type="GO" id="GO:0042597">
    <property type="term" value="C:periplasmic space"/>
    <property type="evidence" value="ECO:0007669"/>
    <property type="project" value="UniProtKB-SubCell"/>
</dbReference>
<reference evidence="10 11" key="1">
    <citation type="submission" date="2016-10" db="EMBL/GenBank/DDBJ databases">
        <authorList>
            <person name="de Groot N.N."/>
        </authorList>
    </citation>
    <scope>NUCLEOTIDE SEQUENCE [LARGE SCALE GENOMIC DNA]</scope>
    <source>
        <strain evidence="10 11">Nm22</strain>
    </source>
</reference>
<dbReference type="InterPro" id="IPR017937">
    <property type="entry name" value="Thioredoxin_CS"/>
</dbReference>
<proteinExistence type="inferred from homology"/>
<evidence type="ECO:0000256" key="2">
    <source>
        <dbReference type="ARBA" id="ARBA00009813"/>
    </source>
</evidence>
<keyword evidence="3 7" id="KW-0732">Signal</keyword>
<evidence type="ECO:0000313" key="11">
    <source>
        <dbReference type="Proteomes" id="UP000199459"/>
    </source>
</evidence>
<feature type="domain" description="Thioredoxin-like fold" evidence="9">
    <location>
        <begin position="116"/>
        <end position="235"/>
    </location>
</feature>
<dbReference type="OrthoDB" id="12976at2"/>
<evidence type="ECO:0000256" key="5">
    <source>
        <dbReference type="ARBA" id="ARBA00023157"/>
    </source>
</evidence>
<evidence type="ECO:0000259" key="8">
    <source>
        <dbReference type="Pfam" id="PF10411"/>
    </source>
</evidence>
<dbReference type="PANTHER" id="PTHR35272">
    <property type="entry name" value="THIOL:DISULFIDE INTERCHANGE PROTEIN DSBC-RELATED"/>
    <property type="match status" value="1"/>
</dbReference>
<dbReference type="Pfam" id="PF13098">
    <property type="entry name" value="Thioredoxin_2"/>
    <property type="match status" value="1"/>
</dbReference>
<keyword evidence="6 7" id="KW-0676">Redox-active center</keyword>
<protein>
    <recommendedName>
        <fullName evidence="7">Thiol:disulfide interchange protein</fullName>
    </recommendedName>
</protein>
<dbReference type="Proteomes" id="UP000199459">
    <property type="component" value="Unassembled WGS sequence"/>
</dbReference>
<feature type="domain" description="Disulphide bond isomerase DsbC/G N-terminal" evidence="8">
    <location>
        <begin position="23"/>
        <end position="90"/>
    </location>
</feature>
<dbReference type="InterPro" id="IPR018950">
    <property type="entry name" value="DiS-bond_isomerase_DsbC/G_N"/>
</dbReference>
<comment type="function">
    <text evidence="7">Required for disulfide bond formation in some periplasmic proteins. Acts by transferring its disulfide bond to other proteins and is reduced in the process.</text>
</comment>
<evidence type="ECO:0000313" key="10">
    <source>
        <dbReference type="EMBL" id="SEN24119.1"/>
    </source>
</evidence>
<dbReference type="Gene3D" id="3.10.450.70">
    <property type="entry name" value="Disulphide bond isomerase, DsbC/G, N-terminal"/>
    <property type="match status" value="1"/>
</dbReference>
<evidence type="ECO:0000256" key="7">
    <source>
        <dbReference type="RuleBase" id="RU364038"/>
    </source>
</evidence>
<dbReference type="SUPFAM" id="SSF54423">
    <property type="entry name" value="DsbC/DsbG N-terminal domain-like"/>
    <property type="match status" value="1"/>
</dbReference>
<evidence type="ECO:0000259" key="9">
    <source>
        <dbReference type="Pfam" id="PF13098"/>
    </source>
</evidence>
<dbReference type="Gene3D" id="3.40.30.10">
    <property type="entry name" value="Glutaredoxin"/>
    <property type="match status" value="1"/>
</dbReference>
<name>A0A1H8EXD2_9PROT</name>